<evidence type="ECO:0000313" key="2">
    <source>
        <dbReference type="Proteomes" id="UP000316621"/>
    </source>
</evidence>
<gene>
    <name evidence="1" type="ORF">C5167_035354</name>
</gene>
<dbReference type="EMBL" id="CM010721">
    <property type="protein sequence ID" value="RZC72165.1"/>
    <property type="molecule type" value="Genomic_DNA"/>
</dbReference>
<organism evidence="1 2">
    <name type="scientific">Papaver somniferum</name>
    <name type="common">Opium poppy</name>
    <dbReference type="NCBI Taxonomy" id="3469"/>
    <lineage>
        <taxon>Eukaryota</taxon>
        <taxon>Viridiplantae</taxon>
        <taxon>Streptophyta</taxon>
        <taxon>Embryophyta</taxon>
        <taxon>Tracheophyta</taxon>
        <taxon>Spermatophyta</taxon>
        <taxon>Magnoliopsida</taxon>
        <taxon>Ranunculales</taxon>
        <taxon>Papaveraceae</taxon>
        <taxon>Papaveroideae</taxon>
        <taxon>Papaver</taxon>
    </lineage>
</organism>
<dbReference type="Proteomes" id="UP000316621">
    <property type="component" value="Chromosome 7"/>
</dbReference>
<name>A0A4Y7KJV3_PAPSO</name>
<reference evidence="1 2" key="1">
    <citation type="journal article" date="2018" name="Science">
        <title>The opium poppy genome and morphinan production.</title>
        <authorList>
            <person name="Guo L."/>
            <person name="Winzer T."/>
            <person name="Yang X."/>
            <person name="Li Y."/>
            <person name="Ning Z."/>
            <person name="He Z."/>
            <person name="Teodor R."/>
            <person name="Lu Y."/>
            <person name="Bowser T.A."/>
            <person name="Graham I.A."/>
            <person name="Ye K."/>
        </authorList>
    </citation>
    <scope>NUCLEOTIDE SEQUENCE [LARGE SCALE GENOMIC DNA]</scope>
    <source>
        <strain evidence="2">cv. HN1</strain>
        <tissue evidence="1">Leaves</tissue>
    </source>
</reference>
<evidence type="ECO:0000313" key="1">
    <source>
        <dbReference type="EMBL" id="RZC72165.1"/>
    </source>
</evidence>
<accession>A0A4Y7KJV3</accession>
<keyword evidence="2" id="KW-1185">Reference proteome</keyword>
<sequence length="135" mass="15232">MALKSVTKMLSQRLFSRGTRGIVTNTGGRTETSKHITDENLRSICERVKQATADAKQLRDEFNAVFALKRAFPKDRVVWSSVIFGVGINAVQQFQEIVEMRNAIKDKKNQLSARRNAIKDTESPRQELRLPALSA</sequence>
<dbReference type="Gramene" id="RZC72165">
    <property type="protein sequence ID" value="RZC72165"/>
    <property type="gene ID" value="C5167_035354"/>
</dbReference>
<dbReference type="AlphaFoldDB" id="A0A4Y7KJV3"/>
<dbReference type="OrthoDB" id="1886849at2759"/>
<protein>
    <submittedName>
        <fullName evidence="1">Uncharacterized protein</fullName>
    </submittedName>
</protein>
<proteinExistence type="predicted"/>